<comment type="caution">
    <text evidence="1">The sequence shown here is derived from an EMBL/GenBank/DDBJ whole genome shotgun (WGS) entry which is preliminary data.</text>
</comment>
<protein>
    <submittedName>
        <fullName evidence="1">Uncharacterized protein</fullName>
    </submittedName>
</protein>
<sequence length="85" mass="9260">MDPAITITLTGEQHFPSVSISVPSIKKSVHLFRGSNDRLMTSAPLMDGMLPANYGGCSLDSPVARPCTWLSLSLNYRLGLLWPDL</sequence>
<dbReference type="Proteomes" id="UP000887116">
    <property type="component" value="Unassembled WGS sequence"/>
</dbReference>
<evidence type="ECO:0000313" key="1">
    <source>
        <dbReference type="EMBL" id="GFQ66329.1"/>
    </source>
</evidence>
<organism evidence="1 2">
    <name type="scientific">Trichonephila clavata</name>
    <name type="common">Joro spider</name>
    <name type="synonym">Nephila clavata</name>
    <dbReference type="NCBI Taxonomy" id="2740835"/>
    <lineage>
        <taxon>Eukaryota</taxon>
        <taxon>Metazoa</taxon>
        <taxon>Ecdysozoa</taxon>
        <taxon>Arthropoda</taxon>
        <taxon>Chelicerata</taxon>
        <taxon>Arachnida</taxon>
        <taxon>Araneae</taxon>
        <taxon>Araneomorphae</taxon>
        <taxon>Entelegynae</taxon>
        <taxon>Araneoidea</taxon>
        <taxon>Nephilidae</taxon>
        <taxon>Trichonephila</taxon>
    </lineage>
</organism>
<keyword evidence="2" id="KW-1185">Reference proteome</keyword>
<dbReference type="EMBL" id="BMAO01000361">
    <property type="protein sequence ID" value="GFQ66329.1"/>
    <property type="molecule type" value="Genomic_DNA"/>
</dbReference>
<reference evidence="1" key="1">
    <citation type="submission" date="2020-07" db="EMBL/GenBank/DDBJ databases">
        <title>Multicomponent nature underlies the extraordinary mechanical properties of spider dragline silk.</title>
        <authorList>
            <person name="Kono N."/>
            <person name="Nakamura H."/>
            <person name="Mori M."/>
            <person name="Yoshida Y."/>
            <person name="Ohtoshi R."/>
            <person name="Malay A.D."/>
            <person name="Moran D.A.P."/>
            <person name="Tomita M."/>
            <person name="Numata K."/>
            <person name="Arakawa K."/>
        </authorList>
    </citation>
    <scope>NUCLEOTIDE SEQUENCE</scope>
</reference>
<gene>
    <name evidence="1" type="ORF">TNCT_636431</name>
</gene>
<name>A0A8X6F0W1_TRICU</name>
<evidence type="ECO:0000313" key="2">
    <source>
        <dbReference type="Proteomes" id="UP000887116"/>
    </source>
</evidence>
<dbReference type="AlphaFoldDB" id="A0A8X6F0W1"/>
<accession>A0A8X6F0W1</accession>
<proteinExistence type="predicted"/>